<dbReference type="Proteomes" id="UP001139308">
    <property type="component" value="Unassembled WGS sequence"/>
</dbReference>
<keyword evidence="2" id="KW-1185">Reference proteome</keyword>
<evidence type="ECO:0000313" key="1">
    <source>
        <dbReference type="EMBL" id="MCG5074521.1"/>
    </source>
</evidence>
<dbReference type="AlphaFoldDB" id="A0A9X1RLM9"/>
<evidence type="ECO:0000313" key="2">
    <source>
        <dbReference type="Proteomes" id="UP001139308"/>
    </source>
</evidence>
<sequence>MAAADYYAQVQQAYIAYYGRPADPAGLIYWANQLNQAGGNLNSIINAFGNSAESTALYSSGNLYAEVNQIYQTLFGRAADVTGANFYVQGIQTGQFTLASVALNIYNGAQGTDATELAAKLGYAQAFTNALAQNVSEAAAYSGNTAANNARAALQGVIDTTSEQTAINNLPTTLASIGGTPVGQTVTLTTGVDNVTLTGNNNVVNGIIGNASGGTATAVSTFTPLDSITAAKGSTGNVFNLAVTTAAGAAASDLPAGVTVSGVQTVNLADAGATGVDNFSSWTGLTQLNVTEVGGAQGITAAGTTNVSLTDAAAAAAAINVQGGANVAVTANGVTTAGVTGVINVGTTAAVTGTVTVTENMLATQTGAATADAINVKGGTTVTVTANLTEAAGAGNTVTGGAIGVTGTSATTTVTVNQTADAAASAAVAATAGSAGATLVTAAPGVTGVAAAAATAATAAKAAVAGVVDGAVTVTDANYGTTNANTITSVSLSNYGGGAAGTYAVGATTSVINDNALANLSLSGTAGTLAIDNNTTSTTSGAVGTPGTNSSLNLTLNGLSAPTVAAGVVTSATGGNNTITDINNEIKTLNVITAGADSTLTAFADTGLTTLNVSGTNVLKLGAINGSLTALNVSGAAGFNDGGVAAGSGLAARGAALAITDTSSGKFTAVLDATTQSFTGSTGQDVITIDDRATATAFKAIAAGSATNNELILDGGAFGLTAAQAAKLTGFQTVGVTSSVTGTIDMSVLNPNASSLDIVGSTGITFNKVAKGASVSIDANTTGTVAVNYADATGASDSTTLTIGAATNKAAITAFGLSLADANGVGVGTVNIVSNDVAYDPATNTGNTITTLTDNGLSTLNVSGTGALTITNLTESTTQATSFTLNNTDSGVGGLSIGTFTDANLGNLTFTGSGNTSISTLVDNASVLNVANSGTGVVSIGTLTDSLTSLTLNGNVALGQVGTTAAEKSMGLQDAFANGVTISGASDNAHVTVNLTTGAAATFTDSITLGNGNNYVIDASTAGKVNVTVGTGSNLIDLSAGGTAATYSANVTLGAHSAATGSDSILTGVVTAGAVAPNTVINGAVAGDIITLKDAAFASVGQVTAAQQTSISAAANLAAAVAAADNGLASHAAVAFQYGGNTYVVENSGAGAGTGTLAAGDTLIQLTGAHTVGSTITAGHFALTA</sequence>
<proteinExistence type="predicted"/>
<name>A0A9X1RLM9_9BURK</name>
<reference evidence="1" key="1">
    <citation type="submission" date="2022-01" db="EMBL/GenBank/DDBJ databases">
        <title>Genome sequence and assembly of Parabukholderia sp. RG36.</title>
        <authorList>
            <person name="Chhetri G."/>
        </authorList>
    </citation>
    <scope>NUCLEOTIDE SEQUENCE</scope>
    <source>
        <strain evidence="1">RG36</strain>
    </source>
</reference>
<protein>
    <recommendedName>
        <fullName evidence="3">DUF4214 domain-containing protein</fullName>
    </recommendedName>
</protein>
<dbReference type="RefSeq" id="WP_238464389.1">
    <property type="nucleotide sequence ID" value="NZ_JAKLJA010000009.1"/>
</dbReference>
<gene>
    <name evidence="1" type="ORF">L5014_14290</name>
</gene>
<dbReference type="EMBL" id="JAKLJA010000009">
    <property type="protein sequence ID" value="MCG5074521.1"/>
    <property type="molecule type" value="Genomic_DNA"/>
</dbReference>
<accession>A0A9X1RLM9</accession>
<organism evidence="1 2">
    <name type="scientific">Paraburkholderia tagetis</name>
    <dbReference type="NCBI Taxonomy" id="2913261"/>
    <lineage>
        <taxon>Bacteria</taxon>
        <taxon>Pseudomonadati</taxon>
        <taxon>Pseudomonadota</taxon>
        <taxon>Betaproteobacteria</taxon>
        <taxon>Burkholderiales</taxon>
        <taxon>Burkholderiaceae</taxon>
        <taxon>Paraburkholderia</taxon>
    </lineage>
</organism>
<evidence type="ECO:0008006" key="3">
    <source>
        <dbReference type="Google" id="ProtNLM"/>
    </source>
</evidence>
<comment type="caution">
    <text evidence="1">The sequence shown here is derived from an EMBL/GenBank/DDBJ whole genome shotgun (WGS) entry which is preliminary data.</text>
</comment>